<comment type="similarity">
    <text evidence="2 12">Belongs to the fatty acid desaturase type 1 family.</text>
</comment>
<keyword evidence="9" id="KW-0443">Lipid metabolism</keyword>
<comment type="cofactor">
    <cofactor evidence="12">
        <name>Fe(2+)</name>
        <dbReference type="ChEBI" id="CHEBI:29033"/>
    </cofactor>
</comment>
<evidence type="ECO:0000313" key="17">
    <source>
        <dbReference type="Proteomes" id="UP001566132"/>
    </source>
</evidence>
<feature type="transmembrane region" description="Helical" evidence="14">
    <location>
        <begin position="70"/>
        <end position="91"/>
    </location>
</feature>
<keyword evidence="3 12" id="KW-0444">Lipid biosynthesis</keyword>
<evidence type="ECO:0000256" key="4">
    <source>
        <dbReference type="ARBA" id="ARBA00022692"/>
    </source>
</evidence>
<keyword evidence="7 12" id="KW-0560">Oxidoreductase</keyword>
<reference evidence="16 17" key="1">
    <citation type="submission" date="2024-05" db="EMBL/GenBank/DDBJ databases">
        <title>Genetic variation in Jamaican populations of the coffee berry borer (Hypothenemus hampei).</title>
        <authorList>
            <person name="Errbii M."/>
            <person name="Myrie A."/>
        </authorList>
    </citation>
    <scope>NUCLEOTIDE SEQUENCE [LARGE SCALE GENOMIC DNA]</scope>
    <source>
        <strain evidence="16">JA-Hopewell-2020-01-JO</strain>
        <tissue evidence="16">Whole body</tissue>
    </source>
</reference>
<dbReference type="PANTHER" id="PTHR11351:SF31">
    <property type="entry name" value="DESATURASE 1, ISOFORM A-RELATED"/>
    <property type="match status" value="1"/>
</dbReference>
<evidence type="ECO:0000256" key="6">
    <source>
        <dbReference type="ARBA" id="ARBA00022989"/>
    </source>
</evidence>
<comment type="subcellular location">
    <subcellularLocation>
        <location evidence="1">Membrane</location>
        <topology evidence="1">Multi-pass membrane protein</topology>
    </subcellularLocation>
</comment>
<keyword evidence="4 12" id="KW-0812">Transmembrane</keyword>
<keyword evidence="11 12" id="KW-0275">Fatty acid biosynthesis</keyword>
<feature type="transmembrane region" description="Helical" evidence="14">
    <location>
        <begin position="46"/>
        <end position="64"/>
    </location>
</feature>
<feature type="transmembrane region" description="Helical" evidence="14">
    <location>
        <begin position="189"/>
        <end position="207"/>
    </location>
</feature>
<keyword evidence="6 14" id="KW-1133">Transmembrane helix</keyword>
<dbReference type="PRINTS" id="PR00075">
    <property type="entry name" value="FACDDSATRASE"/>
</dbReference>
<evidence type="ECO:0000256" key="9">
    <source>
        <dbReference type="ARBA" id="ARBA00023098"/>
    </source>
</evidence>
<feature type="transmembrane region" description="Helical" evidence="14">
    <location>
        <begin position="213"/>
        <end position="235"/>
    </location>
</feature>
<proteinExistence type="inferred from homology"/>
<dbReference type="EMBL" id="JBDJPC010000009">
    <property type="protein sequence ID" value="KAL1492047.1"/>
    <property type="molecule type" value="Genomic_DNA"/>
</dbReference>
<feature type="compositionally biased region" description="Basic residues" evidence="13">
    <location>
        <begin position="329"/>
        <end position="340"/>
    </location>
</feature>
<protein>
    <recommendedName>
        <fullName evidence="15">Fatty acid desaturase domain-containing protein</fullName>
    </recommendedName>
</protein>
<evidence type="ECO:0000256" key="14">
    <source>
        <dbReference type="SAM" id="Phobius"/>
    </source>
</evidence>
<dbReference type="GO" id="GO:0016717">
    <property type="term" value="F:oxidoreductase activity, acting on paired donors, with oxidation of a pair of donors resulting in the reduction of molecular oxygen to two molecules of water"/>
    <property type="evidence" value="ECO:0007669"/>
    <property type="project" value="UniProtKB-ARBA"/>
</dbReference>
<dbReference type="GO" id="GO:0006633">
    <property type="term" value="P:fatty acid biosynthetic process"/>
    <property type="evidence" value="ECO:0007669"/>
    <property type="project" value="UniProtKB-KW"/>
</dbReference>
<organism evidence="16 17">
    <name type="scientific">Hypothenemus hampei</name>
    <name type="common">Coffee berry borer</name>
    <dbReference type="NCBI Taxonomy" id="57062"/>
    <lineage>
        <taxon>Eukaryota</taxon>
        <taxon>Metazoa</taxon>
        <taxon>Ecdysozoa</taxon>
        <taxon>Arthropoda</taxon>
        <taxon>Hexapoda</taxon>
        <taxon>Insecta</taxon>
        <taxon>Pterygota</taxon>
        <taxon>Neoptera</taxon>
        <taxon>Endopterygota</taxon>
        <taxon>Coleoptera</taxon>
        <taxon>Polyphaga</taxon>
        <taxon>Cucujiformia</taxon>
        <taxon>Curculionidae</taxon>
        <taxon>Scolytinae</taxon>
        <taxon>Hypothenemus</taxon>
    </lineage>
</organism>
<feature type="region of interest" description="Disordered" evidence="13">
    <location>
        <begin position="323"/>
        <end position="346"/>
    </location>
</feature>
<sequence>MAPNESLIDDGSVTLEKKLPHPIDEDLWKGEEASPGYKKEIVWRNVLIFIVLHSICFYSLYLLFTFQLKIATILFCYLFIIFAGFGITAGAHRLWAHRTYTANLPLRIYLMLAQCAALQNDIYEWVRDHRVHHKFTDTDADPHNANRGFFFSHMGWLMCKKHPDVISKGKTVDMSDVLNDPVVKFQKKFYIPLVLLLNLFFPTYVIWKFCGEEFWTALICSIGKYVISLNGTWLVNSYAHIWGMKPYDKNIKSTESKFVAVFAIGEGWHNYHHVFPWDYKAAELGNYAWNFTTCFLDCMAKIGWATDLKTTPEEMVRQRVARTGDGSWKKKTSVGHHHHHQGESIWGWGDKDMKQEDIIAVQRGLNRQKA</sequence>
<dbReference type="Proteomes" id="UP001566132">
    <property type="component" value="Unassembled WGS sequence"/>
</dbReference>
<dbReference type="InterPro" id="IPR015876">
    <property type="entry name" value="Acyl-CoA_DS"/>
</dbReference>
<evidence type="ECO:0000313" key="16">
    <source>
        <dbReference type="EMBL" id="KAL1492047.1"/>
    </source>
</evidence>
<comment type="caution">
    <text evidence="16">The sequence shown here is derived from an EMBL/GenBank/DDBJ whole genome shotgun (WGS) entry which is preliminary data.</text>
</comment>
<keyword evidence="5" id="KW-0276">Fatty acid metabolism</keyword>
<feature type="domain" description="Fatty acid desaturase" evidence="15">
    <location>
        <begin position="72"/>
        <end position="276"/>
    </location>
</feature>
<comment type="domain">
    <text evidence="12">The histidine box domains are involved in binding the catalytic metal ions.</text>
</comment>
<name>A0ABD1EDN0_HYPHA</name>
<evidence type="ECO:0000256" key="12">
    <source>
        <dbReference type="RuleBase" id="RU000581"/>
    </source>
</evidence>
<evidence type="ECO:0000256" key="2">
    <source>
        <dbReference type="ARBA" id="ARBA00009295"/>
    </source>
</evidence>
<dbReference type="InterPro" id="IPR005804">
    <property type="entry name" value="FA_desaturase_dom"/>
</dbReference>
<evidence type="ECO:0000256" key="10">
    <source>
        <dbReference type="ARBA" id="ARBA00023136"/>
    </source>
</evidence>
<evidence type="ECO:0000256" key="5">
    <source>
        <dbReference type="ARBA" id="ARBA00022832"/>
    </source>
</evidence>
<dbReference type="PANTHER" id="PTHR11351">
    <property type="entry name" value="ACYL-COA DESATURASE"/>
    <property type="match status" value="1"/>
</dbReference>
<gene>
    <name evidence="16" type="ORF">ABEB36_012546</name>
</gene>
<keyword evidence="17" id="KW-1185">Reference proteome</keyword>
<evidence type="ECO:0000256" key="13">
    <source>
        <dbReference type="SAM" id="MobiDB-lite"/>
    </source>
</evidence>
<dbReference type="Pfam" id="PF00487">
    <property type="entry name" value="FA_desaturase"/>
    <property type="match status" value="1"/>
</dbReference>
<evidence type="ECO:0000256" key="3">
    <source>
        <dbReference type="ARBA" id="ARBA00022516"/>
    </source>
</evidence>
<keyword evidence="10 14" id="KW-0472">Membrane</keyword>
<evidence type="ECO:0000256" key="11">
    <source>
        <dbReference type="ARBA" id="ARBA00023160"/>
    </source>
</evidence>
<evidence type="ECO:0000259" key="15">
    <source>
        <dbReference type="Pfam" id="PF00487"/>
    </source>
</evidence>
<evidence type="ECO:0000256" key="1">
    <source>
        <dbReference type="ARBA" id="ARBA00004141"/>
    </source>
</evidence>
<dbReference type="GO" id="GO:0016020">
    <property type="term" value="C:membrane"/>
    <property type="evidence" value="ECO:0007669"/>
    <property type="project" value="UniProtKB-SubCell"/>
</dbReference>
<accession>A0ABD1EDN0</accession>
<keyword evidence="8" id="KW-0408">Iron</keyword>
<evidence type="ECO:0000256" key="8">
    <source>
        <dbReference type="ARBA" id="ARBA00023004"/>
    </source>
</evidence>
<evidence type="ECO:0000256" key="7">
    <source>
        <dbReference type="ARBA" id="ARBA00023002"/>
    </source>
</evidence>
<dbReference type="CDD" id="cd03505">
    <property type="entry name" value="Delta9-FADS-like"/>
    <property type="match status" value="1"/>
</dbReference>
<dbReference type="AlphaFoldDB" id="A0ABD1EDN0"/>